<dbReference type="InterPro" id="IPR050602">
    <property type="entry name" value="Malonyl-ACP_OMT"/>
</dbReference>
<dbReference type="Proteomes" id="UP001152795">
    <property type="component" value="Unassembled WGS sequence"/>
</dbReference>
<dbReference type="EMBL" id="CACRXK020013806">
    <property type="protein sequence ID" value="CAB4025756.1"/>
    <property type="molecule type" value="Genomic_DNA"/>
</dbReference>
<reference evidence="7" key="1">
    <citation type="submission" date="2020-04" db="EMBL/GenBank/DDBJ databases">
        <authorList>
            <person name="Alioto T."/>
            <person name="Alioto T."/>
            <person name="Gomez Garrido J."/>
        </authorList>
    </citation>
    <scope>NUCLEOTIDE SEQUENCE</scope>
    <source>
        <strain evidence="7">A484AB</strain>
    </source>
</reference>
<sequence length="367" mass="41662">MDGRRINKTISKNFEEKGYFFLFSFINNPKNYIQCFGIIQMFIQSITRSRLLKAVTNGKSWTFTRSKSDSAVNVFNRQVKRLQKNRAALLPNTDDYDYLKDEVARRIVDRLSDVSRHFPLVLDLGCGKGHIAKALTKTHLTSLVQCDLSEEMLQSSFIHPDIPTKKLIVDEEFLPFGKNTFDAVLSSLSLHWVNDLPGVFRQVKSSLKDDGMFLMGLLGGETLFELRCSLQLAELEIEGGFGPHISPFTEMTDIGNIASQTGFNLITVDYDEIIVNYPSIHELMDDLRGMGENNASWARKNVLQRKTTEVASQIYREMYGDSNGNIPATFQVLFLIGWKPSDKQEKPAERGSGTFSLKDIDKIDFEK</sequence>
<dbReference type="CDD" id="cd02440">
    <property type="entry name" value="AdoMet_MTases"/>
    <property type="match status" value="1"/>
</dbReference>
<dbReference type="PANTHER" id="PTHR13090:SF1">
    <property type="entry name" value="ARGININE-HYDROXYLASE NDUFAF5, MITOCHONDRIAL"/>
    <property type="match status" value="1"/>
</dbReference>
<dbReference type="SUPFAM" id="SSF53335">
    <property type="entry name" value="S-adenosyl-L-methionine-dependent methyltransferases"/>
    <property type="match status" value="1"/>
</dbReference>
<evidence type="ECO:0000256" key="5">
    <source>
        <dbReference type="ARBA" id="ARBA00042549"/>
    </source>
</evidence>
<dbReference type="OrthoDB" id="16816at2759"/>
<dbReference type="GO" id="GO:0032981">
    <property type="term" value="P:mitochondrial respiratory chain complex I assembly"/>
    <property type="evidence" value="ECO:0007669"/>
    <property type="project" value="TreeGrafter"/>
</dbReference>
<evidence type="ECO:0000313" key="8">
    <source>
        <dbReference type="Proteomes" id="UP001152795"/>
    </source>
</evidence>
<evidence type="ECO:0000256" key="2">
    <source>
        <dbReference type="ARBA" id="ARBA00022679"/>
    </source>
</evidence>
<evidence type="ECO:0000256" key="4">
    <source>
        <dbReference type="ARBA" id="ARBA00041833"/>
    </source>
</evidence>
<keyword evidence="1" id="KW-0489">Methyltransferase</keyword>
<name>A0A7D9L2T3_PARCT</name>
<evidence type="ECO:0000256" key="1">
    <source>
        <dbReference type="ARBA" id="ARBA00022603"/>
    </source>
</evidence>
<dbReference type="GO" id="GO:0008757">
    <property type="term" value="F:S-adenosylmethionine-dependent methyltransferase activity"/>
    <property type="evidence" value="ECO:0007669"/>
    <property type="project" value="InterPro"/>
</dbReference>
<dbReference type="GO" id="GO:0032259">
    <property type="term" value="P:methylation"/>
    <property type="evidence" value="ECO:0007669"/>
    <property type="project" value="UniProtKB-KW"/>
</dbReference>
<gene>
    <name evidence="7" type="ORF">PACLA_8A088062</name>
</gene>
<dbReference type="Gene3D" id="3.40.50.150">
    <property type="entry name" value="Vaccinia Virus protein VP39"/>
    <property type="match status" value="1"/>
</dbReference>
<comment type="caution">
    <text evidence="7">The sequence shown here is derived from an EMBL/GenBank/DDBJ whole genome shotgun (WGS) entry which is preliminary data.</text>
</comment>
<proteinExistence type="predicted"/>
<evidence type="ECO:0000256" key="3">
    <source>
        <dbReference type="ARBA" id="ARBA00040937"/>
    </source>
</evidence>
<organism evidence="7 8">
    <name type="scientific">Paramuricea clavata</name>
    <name type="common">Red gorgonian</name>
    <name type="synonym">Violescent sea-whip</name>
    <dbReference type="NCBI Taxonomy" id="317549"/>
    <lineage>
        <taxon>Eukaryota</taxon>
        <taxon>Metazoa</taxon>
        <taxon>Cnidaria</taxon>
        <taxon>Anthozoa</taxon>
        <taxon>Octocorallia</taxon>
        <taxon>Malacalcyonacea</taxon>
        <taxon>Plexauridae</taxon>
        <taxon>Paramuricea</taxon>
    </lineage>
</organism>
<feature type="domain" description="Methyltransferase type 11" evidence="6">
    <location>
        <begin position="122"/>
        <end position="214"/>
    </location>
</feature>
<dbReference type="InterPro" id="IPR029063">
    <property type="entry name" value="SAM-dependent_MTases_sf"/>
</dbReference>
<keyword evidence="2" id="KW-0808">Transferase</keyword>
<protein>
    <recommendedName>
        <fullName evidence="3">Arginine-hydroxylase NDUFAF5, mitochondrial</fullName>
    </recommendedName>
    <alternativeName>
        <fullName evidence="4">NADH dehydrogenase [ubiquinone] 1 alpha subcomplex assembly factor 5</fullName>
    </alternativeName>
    <alternativeName>
        <fullName evidence="5">Putative methyltransferase NDUFAF5</fullName>
    </alternativeName>
</protein>
<dbReference type="AlphaFoldDB" id="A0A7D9L2T3"/>
<evidence type="ECO:0000313" key="7">
    <source>
        <dbReference type="EMBL" id="CAB4025756.1"/>
    </source>
</evidence>
<accession>A0A7D9L2T3</accession>
<evidence type="ECO:0000259" key="6">
    <source>
        <dbReference type="Pfam" id="PF08241"/>
    </source>
</evidence>
<dbReference type="InterPro" id="IPR013216">
    <property type="entry name" value="Methyltransf_11"/>
</dbReference>
<dbReference type="GO" id="GO:0005739">
    <property type="term" value="C:mitochondrion"/>
    <property type="evidence" value="ECO:0007669"/>
    <property type="project" value="TreeGrafter"/>
</dbReference>
<keyword evidence="8" id="KW-1185">Reference proteome</keyword>
<dbReference type="PANTHER" id="PTHR13090">
    <property type="entry name" value="ARGININE-HYDROXYLASE NDUFAF5, MITOCHONDRIAL"/>
    <property type="match status" value="1"/>
</dbReference>
<dbReference type="Pfam" id="PF08241">
    <property type="entry name" value="Methyltransf_11"/>
    <property type="match status" value="1"/>
</dbReference>